<dbReference type="AlphaFoldDB" id="A0A4U9TDH6"/>
<dbReference type="InterPro" id="IPR038478">
    <property type="entry name" value="Fimbrillin_EcpA_sf"/>
</dbReference>
<evidence type="ECO:0000256" key="3">
    <source>
        <dbReference type="ARBA" id="ARBA00014507"/>
    </source>
</evidence>
<organism evidence="8">
    <name type="scientific">Serratia fonticola</name>
    <dbReference type="NCBI Taxonomy" id="47917"/>
    <lineage>
        <taxon>Bacteria</taxon>
        <taxon>Pseudomonadati</taxon>
        <taxon>Pseudomonadota</taxon>
        <taxon>Gammaproteobacteria</taxon>
        <taxon>Enterobacterales</taxon>
        <taxon>Yersiniaceae</taxon>
        <taxon>Serratia</taxon>
    </lineage>
</organism>
<comment type="similarity">
    <text evidence="2">Belongs to the EcpA/MatB fimbrillin family.</text>
</comment>
<dbReference type="InterPro" id="IPR016514">
    <property type="entry name" value="EcpA"/>
</dbReference>
<comment type="subcellular location">
    <subcellularLocation>
        <location evidence="1">Fimbrium</location>
    </subcellularLocation>
</comment>
<evidence type="ECO:0000313" key="8">
    <source>
        <dbReference type="EMBL" id="VTR17063.1"/>
    </source>
</evidence>
<dbReference type="Pfam" id="PF16449">
    <property type="entry name" value="MatB"/>
    <property type="match status" value="1"/>
</dbReference>
<evidence type="ECO:0000256" key="2">
    <source>
        <dbReference type="ARBA" id="ARBA00007305"/>
    </source>
</evidence>
<reference evidence="8" key="1">
    <citation type="submission" date="2019-05" db="EMBL/GenBank/DDBJ databases">
        <authorList>
            <consortium name="Pathogen Informatics"/>
        </authorList>
    </citation>
    <scope>NUCLEOTIDE SEQUENCE [LARGE SCALE GENOMIC DNA]</scope>
    <source>
        <strain evidence="8">NCTC12965</strain>
    </source>
</reference>
<sequence length="41" mass="4173">MIDVKAGILGGNLSALSGAYDKAVRTSAQDQFTFTIIGANG</sequence>
<evidence type="ECO:0000256" key="5">
    <source>
        <dbReference type="ARBA" id="ARBA00023263"/>
    </source>
</evidence>
<comment type="subunit">
    <text evidence="6">Self-associates. Forms filaments. Interacts with EcpD.</text>
</comment>
<name>A0A4U9TDH6_SERFO</name>
<evidence type="ECO:0000256" key="6">
    <source>
        <dbReference type="ARBA" id="ARBA00026091"/>
    </source>
</evidence>
<accession>A0A4U9TDH6</accession>
<dbReference type="EMBL" id="CABEEZ010000014">
    <property type="protein sequence ID" value="VTR17063.1"/>
    <property type="molecule type" value="Genomic_DNA"/>
</dbReference>
<dbReference type="GO" id="GO:0009289">
    <property type="term" value="C:pilus"/>
    <property type="evidence" value="ECO:0007669"/>
    <property type="project" value="UniProtKB-SubCell"/>
</dbReference>
<keyword evidence="5" id="KW-0281">Fimbrium</keyword>
<dbReference type="Gene3D" id="2.60.40.3290">
    <property type="entry name" value="Fimbrial protein EcpA"/>
    <property type="match status" value="1"/>
</dbReference>
<evidence type="ECO:0000256" key="4">
    <source>
        <dbReference type="ARBA" id="ARBA00022729"/>
    </source>
</evidence>
<evidence type="ECO:0000256" key="7">
    <source>
        <dbReference type="ARBA" id="ARBA00031192"/>
    </source>
</evidence>
<proteinExistence type="inferred from homology"/>
<gene>
    <name evidence="8" type="primary">matB_1</name>
    <name evidence="8" type="ORF">NCTC12965_00341</name>
</gene>
<evidence type="ECO:0000256" key="1">
    <source>
        <dbReference type="ARBA" id="ARBA00004561"/>
    </source>
</evidence>
<protein>
    <recommendedName>
        <fullName evidence="3">Common pilus major fimbrillin subunit EcpA</fullName>
    </recommendedName>
    <alternativeName>
        <fullName evidence="7">MatB fimbrillin</fullName>
    </alternativeName>
</protein>
<keyword evidence="4" id="KW-0732">Signal</keyword>